<comment type="caution">
    <text evidence="2">The sequence shown here is derived from an EMBL/GenBank/DDBJ whole genome shotgun (WGS) entry which is preliminary data.</text>
</comment>
<evidence type="ECO:0000313" key="3">
    <source>
        <dbReference type="Proteomes" id="UP001610446"/>
    </source>
</evidence>
<organism evidence="2 3">
    <name type="scientific">Aspergillus pseudoustus</name>
    <dbReference type="NCBI Taxonomy" id="1810923"/>
    <lineage>
        <taxon>Eukaryota</taxon>
        <taxon>Fungi</taxon>
        <taxon>Dikarya</taxon>
        <taxon>Ascomycota</taxon>
        <taxon>Pezizomycotina</taxon>
        <taxon>Eurotiomycetes</taxon>
        <taxon>Eurotiomycetidae</taxon>
        <taxon>Eurotiales</taxon>
        <taxon>Aspergillaceae</taxon>
        <taxon>Aspergillus</taxon>
        <taxon>Aspergillus subgen. Nidulantes</taxon>
    </lineage>
</organism>
<dbReference type="EMBL" id="JBFXLU010000031">
    <property type="protein sequence ID" value="KAL2851141.1"/>
    <property type="molecule type" value="Genomic_DNA"/>
</dbReference>
<dbReference type="Proteomes" id="UP001610446">
    <property type="component" value="Unassembled WGS sequence"/>
</dbReference>
<protein>
    <submittedName>
        <fullName evidence="2">Uncharacterized protein</fullName>
    </submittedName>
</protein>
<accession>A0ABR4KG04</accession>
<keyword evidence="3" id="KW-1185">Reference proteome</keyword>
<evidence type="ECO:0000256" key="1">
    <source>
        <dbReference type="SAM" id="MobiDB-lite"/>
    </source>
</evidence>
<proteinExistence type="predicted"/>
<gene>
    <name evidence="2" type="ORF">BJY01DRAFT_120113</name>
</gene>
<reference evidence="2 3" key="1">
    <citation type="submission" date="2024-07" db="EMBL/GenBank/DDBJ databases">
        <title>Section-level genome sequencing and comparative genomics of Aspergillus sections Usti and Cavernicolus.</title>
        <authorList>
            <consortium name="Lawrence Berkeley National Laboratory"/>
            <person name="Nybo J.L."/>
            <person name="Vesth T.C."/>
            <person name="Theobald S."/>
            <person name="Frisvad J.C."/>
            <person name="Larsen T.O."/>
            <person name="Kjaerboelling I."/>
            <person name="Rothschild-Mancinelli K."/>
            <person name="Lyhne E.K."/>
            <person name="Kogle M.E."/>
            <person name="Barry K."/>
            <person name="Clum A."/>
            <person name="Na H."/>
            <person name="Ledsgaard L."/>
            <person name="Lin J."/>
            <person name="Lipzen A."/>
            <person name="Kuo A."/>
            <person name="Riley R."/>
            <person name="Mondo S."/>
            <person name="Labutti K."/>
            <person name="Haridas S."/>
            <person name="Pangalinan J."/>
            <person name="Salamov A.A."/>
            <person name="Simmons B.A."/>
            <person name="Magnuson J.K."/>
            <person name="Chen J."/>
            <person name="Drula E."/>
            <person name="Henrissat B."/>
            <person name="Wiebenga A."/>
            <person name="Lubbers R.J."/>
            <person name="Gomes A.C."/>
            <person name="Makela M.R."/>
            <person name="Stajich J."/>
            <person name="Grigoriev I.V."/>
            <person name="Mortensen U.H."/>
            <person name="De Vries R.P."/>
            <person name="Baker S.E."/>
            <person name="Andersen M.R."/>
        </authorList>
    </citation>
    <scope>NUCLEOTIDE SEQUENCE [LARGE SCALE GENOMIC DNA]</scope>
    <source>
        <strain evidence="2 3">CBS 123904</strain>
    </source>
</reference>
<sequence>MTKLSIAGYTARRVQYTEGLPHRLIKHKAPSNYHGLLYRISCQTRTGGHRPDSSDDSRADSARLRDVSSGRGADDEYPCSLPEFLLQEPGFLLGFSYMMYPAGQLSCMIDIILPTNYESILFTACFRAHARLGFMFPFPCIICIKERCLRI</sequence>
<evidence type="ECO:0000313" key="2">
    <source>
        <dbReference type="EMBL" id="KAL2851141.1"/>
    </source>
</evidence>
<feature type="region of interest" description="Disordered" evidence="1">
    <location>
        <begin position="44"/>
        <end position="75"/>
    </location>
</feature>
<feature type="compositionally biased region" description="Basic and acidic residues" evidence="1">
    <location>
        <begin position="49"/>
        <end position="74"/>
    </location>
</feature>
<name>A0ABR4KG04_9EURO</name>